<evidence type="ECO:0000313" key="2">
    <source>
        <dbReference type="Proteomes" id="UP000627781"/>
    </source>
</evidence>
<comment type="caution">
    <text evidence="1">The sequence shown here is derived from an EMBL/GenBank/DDBJ whole genome shotgun (WGS) entry which is preliminary data.</text>
</comment>
<gene>
    <name evidence="1" type="ORF">H9661_08765</name>
</gene>
<accession>A0ABR8PTF3</accession>
<evidence type="ECO:0008006" key="3">
    <source>
        <dbReference type="Google" id="ProtNLM"/>
    </source>
</evidence>
<evidence type="ECO:0000313" key="1">
    <source>
        <dbReference type="EMBL" id="MBD7911446.1"/>
    </source>
</evidence>
<name>A0ABR8PTF3_9CLOT</name>
<dbReference type="EMBL" id="JACSRA010000011">
    <property type="protein sequence ID" value="MBD7911446.1"/>
    <property type="molecule type" value="Genomic_DNA"/>
</dbReference>
<reference evidence="1 2" key="1">
    <citation type="submission" date="2020-08" db="EMBL/GenBank/DDBJ databases">
        <title>A Genomic Blueprint of the Chicken Gut Microbiome.</title>
        <authorList>
            <person name="Gilroy R."/>
            <person name="Ravi A."/>
            <person name="Getino M."/>
            <person name="Pursley I."/>
            <person name="Horton D.L."/>
            <person name="Alikhan N.-F."/>
            <person name="Baker D."/>
            <person name="Gharbi K."/>
            <person name="Hall N."/>
            <person name="Watson M."/>
            <person name="Adriaenssens E.M."/>
            <person name="Foster-Nyarko E."/>
            <person name="Jarju S."/>
            <person name="Secka A."/>
            <person name="Antonio M."/>
            <person name="Oren A."/>
            <person name="Chaudhuri R."/>
            <person name="La Ragione R.M."/>
            <person name="Hildebrand F."/>
            <person name="Pallen M.J."/>
        </authorList>
    </citation>
    <scope>NUCLEOTIDE SEQUENCE [LARGE SCALE GENOMIC DNA]</scope>
    <source>
        <strain evidence="1 2">Sa3CVN1</strain>
    </source>
</reference>
<dbReference type="RefSeq" id="WP_191768304.1">
    <property type="nucleotide sequence ID" value="NZ_JACSRA010000011.1"/>
</dbReference>
<proteinExistence type="predicted"/>
<protein>
    <recommendedName>
        <fullName evidence="3">Lipoprotein</fullName>
    </recommendedName>
</protein>
<sequence>MGEWENEKNNLIVRPNQYTSKINFDKGSTILRIDHKVTPDEANKYEDEFQKIK</sequence>
<dbReference type="Proteomes" id="UP000627781">
    <property type="component" value="Unassembled WGS sequence"/>
</dbReference>
<keyword evidence="2" id="KW-1185">Reference proteome</keyword>
<organism evidence="1 2">
    <name type="scientific">Clostridium cibarium</name>
    <dbReference type="NCBI Taxonomy" id="2762247"/>
    <lineage>
        <taxon>Bacteria</taxon>
        <taxon>Bacillati</taxon>
        <taxon>Bacillota</taxon>
        <taxon>Clostridia</taxon>
        <taxon>Eubacteriales</taxon>
        <taxon>Clostridiaceae</taxon>
        <taxon>Clostridium</taxon>
    </lineage>
</organism>